<dbReference type="OrthoDB" id="2375320at2"/>
<organism evidence="1 2">
    <name type="scientific">Alkaliphilus peptidifermentans DSM 18978</name>
    <dbReference type="NCBI Taxonomy" id="1120976"/>
    <lineage>
        <taxon>Bacteria</taxon>
        <taxon>Bacillati</taxon>
        <taxon>Bacillota</taxon>
        <taxon>Clostridia</taxon>
        <taxon>Peptostreptococcales</taxon>
        <taxon>Natronincolaceae</taxon>
        <taxon>Alkaliphilus</taxon>
    </lineage>
</organism>
<protein>
    <submittedName>
        <fullName evidence="1">Uncharacterized protein</fullName>
    </submittedName>
</protein>
<gene>
    <name evidence="1" type="ORF">SAMN03080606_03695</name>
</gene>
<proteinExistence type="predicted"/>
<accession>A0A1G5KS95</accession>
<keyword evidence="2" id="KW-1185">Reference proteome</keyword>
<dbReference type="Proteomes" id="UP000198636">
    <property type="component" value="Unassembled WGS sequence"/>
</dbReference>
<dbReference type="AlphaFoldDB" id="A0A1G5KS95"/>
<evidence type="ECO:0000313" key="2">
    <source>
        <dbReference type="Proteomes" id="UP000198636"/>
    </source>
</evidence>
<evidence type="ECO:0000313" key="1">
    <source>
        <dbReference type="EMBL" id="SCZ02970.1"/>
    </source>
</evidence>
<dbReference type="RefSeq" id="WP_091546551.1">
    <property type="nucleotide sequence ID" value="NZ_FMUS01000030.1"/>
</dbReference>
<reference evidence="1 2" key="1">
    <citation type="submission" date="2016-10" db="EMBL/GenBank/DDBJ databases">
        <authorList>
            <person name="de Groot N.N."/>
        </authorList>
    </citation>
    <scope>NUCLEOTIDE SEQUENCE [LARGE SCALE GENOMIC DNA]</scope>
    <source>
        <strain evidence="1 2">DSM 18978</strain>
    </source>
</reference>
<sequence>MLVEWIDIFYKEVNLNNIGKNDYFLMAAMIDNDESTIEKCLKKFEWGFTPSSFEKSTFWKGYGDKGEITFTVGNEFKDFEEV</sequence>
<dbReference type="EMBL" id="FMUS01000030">
    <property type="protein sequence ID" value="SCZ02970.1"/>
    <property type="molecule type" value="Genomic_DNA"/>
</dbReference>
<name>A0A1G5KS95_9FIRM</name>